<feature type="region of interest" description="Disordered" evidence="13">
    <location>
        <begin position="325"/>
        <end position="344"/>
    </location>
</feature>
<evidence type="ECO:0000256" key="10">
    <source>
        <dbReference type="ARBA" id="ARBA00023163"/>
    </source>
</evidence>
<evidence type="ECO:0000313" key="16">
    <source>
        <dbReference type="RefSeq" id="XP_007427828.1"/>
    </source>
</evidence>
<evidence type="ECO:0000256" key="13">
    <source>
        <dbReference type="SAM" id="MobiDB-lite"/>
    </source>
</evidence>
<dbReference type="SMART" id="SM00355">
    <property type="entry name" value="ZnF_C2H2"/>
    <property type="match status" value="3"/>
</dbReference>
<organism evidence="15 16">
    <name type="scientific">Python bivittatus</name>
    <name type="common">Burmese python</name>
    <name type="synonym">Python molurus bivittatus</name>
    <dbReference type="NCBI Taxonomy" id="176946"/>
    <lineage>
        <taxon>Eukaryota</taxon>
        <taxon>Metazoa</taxon>
        <taxon>Chordata</taxon>
        <taxon>Craniata</taxon>
        <taxon>Vertebrata</taxon>
        <taxon>Euteleostomi</taxon>
        <taxon>Lepidosauria</taxon>
        <taxon>Squamata</taxon>
        <taxon>Bifurcata</taxon>
        <taxon>Unidentata</taxon>
        <taxon>Episquamata</taxon>
        <taxon>Toxicofera</taxon>
        <taxon>Serpentes</taxon>
        <taxon>Henophidia</taxon>
        <taxon>Pythonidae</taxon>
        <taxon>Python</taxon>
    </lineage>
</organism>
<keyword evidence="7" id="KW-0862">Zinc</keyword>
<evidence type="ECO:0000256" key="3">
    <source>
        <dbReference type="ARBA" id="ARBA00006991"/>
    </source>
</evidence>
<dbReference type="Proteomes" id="UP000695026">
    <property type="component" value="Unplaced"/>
</dbReference>
<evidence type="ECO:0000256" key="8">
    <source>
        <dbReference type="ARBA" id="ARBA00023015"/>
    </source>
</evidence>
<evidence type="ECO:0000256" key="6">
    <source>
        <dbReference type="ARBA" id="ARBA00022771"/>
    </source>
</evidence>
<dbReference type="AlphaFoldDB" id="A0A9F2Q4B1"/>
<dbReference type="KEGG" id="pbi:103060781"/>
<keyword evidence="11" id="KW-0539">Nucleus</keyword>
<dbReference type="PROSITE" id="PS00028">
    <property type="entry name" value="ZINC_FINGER_C2H2_1"/>
    <property type="match status" value="3"/>
</dbReference>
<comment type="subcellular location">
    <subcellularLocation>
        <location evidence="2">Nucleus</location>
    </subcellularLocation>
</comment>
<evidence type="ECO:0000256" key="4">
    <source>
        <dbReference type="ARBA" id="ARBA00022723"/>
    </source>
</evidence>
<keyword evidence="5" id="KW-0677">Repeat</keyword>
<keyword evidence="9" id="KW-0238">DNA-binding</keyword>
<evidence type="ECO:0000313" key="15">
    <source>
        <dbReference type="Proteomes" id="UP000695026"/>
    </source>
</evidence>
<dbReference type="InterPro" id="IPR036236">
    <property type="entry name" value="Znf_C2H2_sf"/>
</dbReference>
<dbReference type="OrthoDB" id="10004641at2759"/>
<keyword evidence="6 12" id="KW-0863">Zinc-finger</keyword>
<comment type="similarity">
    <text evidence="3">Belongs to the krueppel C2H2-type zinc-finger protein family.</text>
</comment>
<feature type="domain" description="C2H2-type" evidence="14">
    <location>
        <begin position="312"/>
        <end position="340"/>
    </location>
</feature>
<dbReference type="PANTHER" id="PTHR23226:SF377">
    <property type="entry name" value="ZINC FINGER AND SCAN DOMAIN-CONTAINING PROTEIN 20"/>
    <property type="match status" value="1"/>
</dbReference>
<keyword evidence="15" id="KW-1185">Reference proteome</keyword>
<name>A0A9F2Q4B1_PYTBI</name>
<keyword evidence="10" id="KW-0804">Transcription</keyword>
<dbReference type="InterPro" id="IPR013087">
    <property type="entry name" value="Znf_C2H2_type"/>
</dbReference>
<reference evidence="16" key="1">
    <citation type="submission" date="2025-08" db="UniProtKB">
        <authorList>
            <consortium name="RefSeq"/>
        </authorList>
    </citation>
    <scope>IDENTIFICATION</scope>
    <source>
        <tissue evidence="16">Liver</tissue>
    </source>
</reference>
<gene>
    <name evidence="16" type="primary">LOC103060781</name>
</gene>
<dbReference type="SUPFAM" id="SSF57667">
    <property type="entry name" value="beta-beta-alpha zinc fingers"/>
    <property type="match status" value="2"/>
</dbReference>
<accession>A0A9F2Q4B1</accession>
<evidence type="ECO:0000256" key="2">
    <source>
        <dbReference type="ARBA" id="ARBA00004123"/>
    </source>
</evidence>
<evidence type="ECO:0000256" key="5">
    <source>
        <dbReference type="ARBA" id="ARBA00022737"/>
    </source>
</evidence>
<dbReference type="GO" id="GO:0000981">
    <property type="term" value="F:DNA-binding transcription factor activity, RNA polymerase II-specific"/>
    <property type="evidence" value="ECO:0007669"/>
    <property type="project" value="TreeGrafter"/>
</dbReference>
<feature type="region of interest" description="Disordered" evidence="13">
    <location>
        <begin position="117"/>
        <end position="149"/>
    </location>
</feature>
<proteinExistence type="inferred from homology"/>
<dbReference type="FunFam" id="3.30.160.60:FF:000446">
    <property type="entry name" value="Zinc finger protein"/>
    <property type="match status" value="1"/>
</dbReference>
<feature type="compositionally biased region" description="Basic residues" evidence="13">
    <location>
        <begin position="261"/>
        <end position="270"/>
    </location>
</feature>
<evidence type="ECO:0000256" key="7">
    <source>
        <dbReference type="ARBA" id="ARBA00022833"/>
    </source>
</evidence>
<dbReference type="GeneID" id="103060781"/>
<comment type="function">
    <text evidence="1">May be involved in transcriptional regulation.</text>
</comment>
<evidence type="ECO:0000256" key="12">
    <source>
        <dbReference type="PROSITE-ProRule" id="PRU00042"/>
    </source>
</evidence>
<feature type="region of interest" description="Disordered" evidence="13">
    <location>
        <begin position="260"/>
        <end position="283"/>
    </location>
</feature>
<dbReference type="GO" id="GO:0005634">
    <property type="term" value="C:nucleus"/>
    <property type="evidence" value="ECO:0007669"/>
    <property type="project" value="UniProtKB-SubCell"/>
</dbReference>
<evidence type="ECO:0000256" key="11">
    <source>
        <dbReference type="ARBA" id="ARBA00023242"/>
    </source>
</evidence>
<sequence length="344" mass="37599">MTPSLVIQAGDEAAQTKEPENVMPLARLQYNFSREANLPTRSSEFFLTGRNASLFPELPRGHPNAEGPLKDFSTAIPPQGGSLPARVPCAALQPHGSGVIPPGREQNEPQDAVRFSAVAGDSSPTEGRPSERSHLEKKSHPRTNAEADVNKLPTSEAHEERCAGEVPCTGSNSAVKFLNPIPATHQQVSPKDLPTFRCPTCSHPFKCSIASLGGKEVNATGKWERPFSPLSLNPVSEEKACKVEKPFKCPDCGKGFLHRSSIPRHQRLHKKENSSPKAGQPMPYHCSNCGTTFAVKSAAIKHRKLHEAERLFKCLSCDKSYSQKSHLKRHEQQKHQAAHPTGQL</sequence>
<evidence type="ECO:0000259" key="14">
    <source>
        <dbReference type="PROSITE" id="PS50157"/>
    </source>
</evidence>
<dbReference type="Pfam" id="PF00096">
    <property type="entry name" value="zf-C2H2"/>
    <property type="match status" value="2"/>
</dbReference>
<dbReference type="GO" id="GO:0000978">
    <property type="term" value="F:RNA polymerase II cis-regulatory region sequence-specific DNA binding"/>
    <property type="evidence" value="ECO:0007669"/>
    <property type="project" value="TreeGrafter"/>
</dbReference>
<dbReference type="RefSeq" id="XP_007427828.1">
    <property type="nucleotide sequence ID" value="XM_007427766.1"/>
</dbReference>
<feature type="domain" description="C2H2-type" evidence="14">
    <location>
        <begin position="284"/>
        <end position="311"/>
    </location>
</feature>
<evidence type="ECO:0000256" key="9">
    <source>
        <dbReference type="ARBA" id="ARBA00023125"/>
    </source>
</evidence>
<feature type="compositionally biased region" description="Basic and acidic residues" evidence="13">
    <location>
        <begin position="128"/>
        <end position="149"/>
    </location>
</feature>
<dbReference type="PANTHER" id="PTHR23226">
    <property type="entry name" value="ZINC FINGER AND SCAN DOMAIN-CONTAINING"/>
    <property type="match status" value="1"/>
</dbReference>
<keyword evidence="4" id="KW-0479">Metal-binding</keyword>
<feature type="domain" description="C2H2-type" evidence="14">
    <location>
        <begin position="247"/>
        <end position="274"/>
    </location>
</feature>
<evidence type="ECO:0000256" key="1">
    <source>
        <dbReference type="ARBA" id="ARBA00003767"/>
    </source>
</evidence>
<dbReference type="GO" id="GO:0008270">
    <property type="term" value="F:zinc ion binding"/>
    <property type="evidence" value="ECO:0007669"/>
    <property type="project" value="UniProtKB-KW"/>
</dbReference>
<dbReference type="Gene3D" id="3.30.160.60">
    <property type="entry name" value="Classic Zinc Finger"/>
    <property type="match status" value="3"/>
</dbReference>
<feature type="region of interest" description="Disordered" evidence="13">
    <location>
        <begin position="1"/>
        <end position="20"/>
    </location>
</feature>
<dbReference type="FunFam" id="3.30.160.60:FF:000028">
    <property type="entry name" value="zinc finger protein 90 homolog"/>
    <property type="match status" value="1"/>
</dbReference>
<dbReference type="PROSITE" id="PS50157">
    <property type="entry name" value="ZINC_FINGER_C2H2_2"/>
    <property type="match status" value="3"/>
</dbReference>
<keyword evidence="8" id="KW-0805">Transcription regulation</keyword>
<dbReference type="OMA" id="IDQPFKC"/>
<protein>
    <submittedName>
        <fullName evidence="16">Zinc finger protein 696-like</fullName>
    </submittedName>
</protein>